<reference evidence="1" key="1">
    <citation type="journal article" date="2014" name="Int. J. Syst. Evol. Microbiol.">
        <title>Complete genome of a new Firmicutes species belonging to the dominant human colonic microbiota ('Ruminococcus bicirculans') reveals two chromosomes and a selective capacity to utilize plant glucans.</title>
        <authorList>
            <consortium name="NISC Comparative Sequencing Program"/>
            <person name="Wegmann U."/>
            <person name="Louis P."/>
            <person name="Goesmann A."/>
            <person name="Henrissat B."/>
            <person name="Duncan S.H."/>
            <person name="Flint H.J."/>
        </authorList>
    </citation>
    <scope>NUCLEOTIDE SEQUENCE</scope>
    <source>
        <strain evidence="1">CGMCC 1.15931</strain>
    </source>
</reference>
<reference evidence="2 3" key="3">
    <citation type="submission" date="2019-11" db="EMBL/GenBank/DDBJ databases">
        <title>Type strains purchased from KCTC, JCM and DSMZ.</title>
        <authorList>
            <person name="Lu H."/>
        </authorList>
    </citation>
    <scope>NUCLEOTIDE SEQUENCE [LARGE SCALE GENOMIC DNA]</scope>
    <source>
        <strain evidence="2 3">KCTC 52429</strain>
    </source>
</reference>
<evidence type="ECO:0000313" key="2">
    <source>
        <dbReference type="EMBL" id="MTV54697.1"/>
    </source>
</evidence>
<dbReference type="RefSeq" id="WP_155471978.1">
    <property type="nucleotide sequence ID" value="NZ_BMKG01000022.1"/>
</dbReference>
<proteinExistence type="predicted"/>
<reference evidence="1" key="4">
    <citation type="submission" date="2024-05" db="EMBL/GenBank/DDBJ databases">
        <authorList>
            <person name="Sun Q."/>
            <person name="Zhou Y."/>
        </authorList>
    </citation>
    <scope>NUCLEOTIDE SEQUENCE</scope>
    <source>
        <strain evidence="1">CGMCC 1.15931</strain>
    </source>
</reference>
<dbReference type="Proteomes" id="UP000622638">
    <property type="component" value="Unassembled WGS sequence"/>
</dbReference>
<dbReference type="SUPFAM" id="SSF110296">
    <property type="entry name" value="Oligoxyloglucan reducing end-specific cellobiohydrolase"/>
    <property type="match status" value="1"/>
</dbReference>
<dbReference type="Proteomes" id="UP000430634">
    <property type="component" value="Unassembled WGS sequence"/>
</dbReference>
<dbReference type="EMBL" id="WNKZ01000058">
    <property type="protein sequence ID" value="MTV54697.1"/>
    <property type="molecule type" value="Genomic_DNA"/>
</dbReference>
<sequence>MAERALLATRKGLFELTRQGDGWEPGRPHFPGDPVSAVLHDARDGTLYAALNLGHFGAKLHRRDAGSDAWTEVAVPVYPPKPEGLDDPLDWSLKQIWTLAAGGPDQPGVLWAGTLPGGLFRSADRGASWQLVESLWHAPERTQWFGGGYDTPGIHSICVDPRDSNSVLVAVSCGGTWLTTDGGATWQLRTKGMAARYMPPELAEQGAVQDPHRVVRCAGVPDVLWCQHHNGIWRSRDNAATWEEIAAPLSTFGFAVAVHPQDGDTAWFVPAVADQQRVPVEAALAVNRTSDGGASFVTQRHGLPQQHCYDLVYRHCLAIAADGRSLLMASTTGGVWFSGDSGEHWHALAARFPLVYYATFVDN</sequence>
<evidence type="ECO:0000313" key="3">
    <source>
        <dbReference type="Proteomes" id="UP000430634"/>
    </source>
</evidence>
<gene>
    <name evidence="1" type="ORF">GCM10011572_42680</name>
    <name evidence="2" type="ORF">GM672_18365</name>
</gene>
<reference evidence="4" key="2">
    <citation type="journal article" date="2019" name="Int. J. Syst. Evol. Microbiol.">
        <title>The Global Catalogue of Microorganisms (GCM) 10K type strain sequencing project: providing services to taxonomists for standard genome sequencing and annotation.</title>
        <authorList>
            <consortium name="The Broad Institute Genomics Platform"/>
            <consortium name="The Broad Institute Genome Sequencing Center for Infectious Disease"/>
            <person name="Wu L."/>
            <person name="Ma J."/>
        </authorList>
    </citation>
    <scope>NUCLEOTIDE SEQUENCE [LARGE SCALE GENOMIC DNA]</scope>
    <source>
        <strain evidence="4">CGMCC 1.15931</strain>
    </source>
</reference>
<dbReference type="PANTHER" id="PTHR43739">
    <property type="entry name" value="XYLOGLUCANASE (EUROFUNG)"/>
    <property type="match status" value="1"/>
</dbReference>
<evidence type="ECO:0000313" key="1">
    <source>
        <dbReference type="EMBL" id="GGC16826.1"/>
    </source>
</evidence>
<evidence type="ECO:0000313" key="4">
    <source>
        <dbReference type="Proteomes" id="UP000622638"/>
    </source>
</evidence>
<keyword evidence="4" id="KW-1185">Reference proteome</keyword>
<name>A0A6I3T5B3_9BURK</name>
<dbReference type="Gene3D" id="2.130.10.10">
    <property type="entry name" value="YVTN repeat-like/Quinoprotein amine dehydrogenase"/>
    <property type="match status" value="1"/>
</dbReference>
<dbReference type="AlphaFoldDB" id="A0A6I3T5B3"/>
<dbReference type="PANTHER" id="PTHR43739:SF5">
    <property type="entry name" value="EXO-ALPHA-SIALIDASE"/>
    <property type="match status" value="1"/>
</dbReference>
<accession>A0A6I3T5B3</accession>
<dbReference type="EMBL" id="BMKG01000022">
    <property type="protein sequence ID" value="GGC16826.1"/>
    <property type="molecule type" value="Genomic_DNA"/>
</dbReference>
<dbReference type="InterPro" id="IPR015943">
    <property type="entry name" value="WD40/YVTN_repeat-like_dom_sf"/>
</dbReference>
<dbReference type="GO" id="GO:0010411">
    <property type="term" value="P:xyloglucan metabolic process"/>
    <property type="evidence" value="ECO:0007669"/>
    <property type="project" value="TreeGrafter"/>
</dbReference>
<comment type="caution">
    <text evidence="2">The sequence shown here is derived from an EMBL/GenBank/DDBJ whole genome shotgun (WGS) entry which is preliminary data.</text>
</comment>
<protein>
    <submittedName>
        <fullName evidence="2">Exo-alpha-sialidase</fullName>
    </submittedName>
</protein>
<dbReference type="InterPro" id="IPR052025">
    <property type="entry name" value="Xyloglucanase_GH74"/>
</dbReference>
<dbReference type="OrthoDB" id="9764804at2"/>
<organism evidence="2 3">
    <name type="scientific">Pseudoduganella buxea</name>
    <dbReference type="NCBI Taxonomy" id="1949069"/>
    <lineage>
        <taxon>Bacteria</taxon>
        <taxon>Pseudomonadati</taxon>
        <taxon>Pseudomonadota</taxon>
        <taxon>Betaproteobacteria</taxon>
        <taxon>Burkholderiales</taxon>
        <taxon>Oxalobacteraceae</taxon>
        <taxon>Telluria group</taxon>
        <taxon>Pseudoduganella</taxon>
    </lineage>
</organism>